<dbReference type="Pfam" id="PF03203">
    <property type="entry name" value="MerC"/>
    <property type="match status" value="1"/>
</dbReference>
<dbReference type="Proteomes" id="UP000199308">
    <property type="component" value="Unassembled WGS sequence"/>
</dbReference>
<dbReference type="RefSeq" id="WP_093328745.1">
    <property type="nucleotide sequence ID" value="NZ_AP027363.1"/>
</dbReference>
<proteinExistence type="predicted"/>
<feature type="transmembrane region" description="Helical" evidence="1">
    <location>
        <begin position="12"/>
        <end position="33"/>
    </location>
</feature>
<protein>
    <submittedName>
        <fullName evidence="2">MerC mercury resistance protein</fullName>
    </submittedName>
</protein>
<name>A0A1I0CYU9_THASX</name>
<gene>
    <name evidence="2" type="ORF">SAMN05660429_01385</name>
</gene>
<dbReference type="GO" id="GO:0015097">
    <property type="term" value="F:mercury ion transmembrane transporter activity"/>
    <property type="evidence" value="ECO:0007669"/>
    <property type="project" value="InterPro"/>
</dbReference>
<dbReference type="AlphaFoldDB" id="A0A1I0CYU9"/>
<feature type="transmembrane region" description="Helical" evidence="1">
    <location>
        <begin position="103"/>
        <end position="120"/>
    </location>
</feature>
<evidence type="ECO:0000313" key="3">
    <source>
        <dbReference type="Proteomes" id="UP000199308"/>
    </source>
</evidence>
<evidence type="ECO:0000313" key="2">
    <source>
        <dbReference type="EMBL" id="SET25046.1"/>
    </source>
</evidence>
<sequence>MKLLSTSLDKWAISFSMLCVLHCLAVPLLLILVPSMSVLPLENEAFHIGMVIAVIPTSLFALTLGCKKHKRKDLLAYGLVGLSLLVIALAFGESHLGELGEKTLTVIGALIIAAAHLRNFSLCQKADACKCGKALVH</sequence>
<dbReference type="STRING" id="349064.SAMN05660429_01385"/>
<dbReference type="EMBL" id="FOHK01000005">
    <property type="protein sequence ID" value="SET25046.1"/>
    <property type="molecule type" value="Genomic_DNA"/>
</dbReference>
<feature type="transmembrane region" description="Helical" evidence="1">
    <location>
        <begin position="45"/>
        <end position="62"/>
    </location>
</feature>
<keyword evidence="1" id="KW-0812">Transmembrane</keyword>
<evidence type="ECO:0000256" key="1">
    <source>
        <dbReference type="SAM" id="Phobius"/>
    </source>
</evidence>
<dbReference type="InterPro" id="IPR004891">
    <property type="entry name" value="Mercury-R_MerC"/>
</dbReference>
<organism evidence="2 3">
    <name type="scientific">Thalassotalea agarivorans</name>
    <name type="common">Thalassomonas agarivorans</name>
    <dbReference type="NCBI Taxonomy" id="349064"/>
    <lineage>
        <taxon>Bacteria</taxon>
        <taxon>Pseudomonadati</taxon>
        <taxon>Pseudomonadota</taxon>
        <taxon>Gammaproteobacteria</taxon>
        <taxon>Alteromonadales</taxon>
        <taxon>Colwelliaceae</taxon>
        <taxon>Thalassotalea</taxon>
    </lineage>
</organism>
<dbReference type="GO" id="GO:0016020">
    <property type="term" value="C:membrane"/>
    <property type="evidence" value="ECO:0007669"/>
    <property type="project" value="InterPro"/>
</dbReference>
<keyword evidence="1" id="KW-0472">Membrane</keyword>
<feature type="transmembrane region" description="Helical" evidence="1">
    <location>
        <begin position="74"/>
        <end position="91"/>
    </location>
</feature>
<reference evidence="2 3" key="1">
    <citation type="submission" date="2016-10" db="EMBL/GenBank/DDBJ databases">
        <authorList>
            <person name="de Groot N.N."/>
        </authorList>
    </citation>
    <scope>NUCLEOTIDE SEQUENCE [LARGE SCALE GENOMIC DNA]</scope>
    <source>
        <strain evidence="2 3">DSM 19706</strain>
    </source>
</reference>
<keyword evidence="1" id="KW-1133">Transmembrane helix</keyword>
<dbReference type="OrthoDB" id="34373at2"/>
<accession>A0A1I0CYU9</accession>
<keyword evidence="3" id="KW-1185">Reference proteome</keyword>